<organism evidence="2">
    <name type="scientific">Rhipicephalus zambeziensis</name>
    <dbReference type="NCBI Taxonomy" id="60191"/>
    <lineage>
        <taxon>Eukaryota</taxon>
        <taxon>Metazoa</taxon>
        <taxon>Ecdysozoa</taxon>
        <taxon>Arthropoda</taxon>
        <taxon>Chelicerata</taxon>
        <taxon>Arachnida</taxon>
        <taxon>Acari</taxon>
        <taxon>Parasitiformes</taxon>
        <taxon>Ixodida</taxon>
        <taxon>Ixodoidea</taxon>
        <taxon>Ixodidae</taxon>
        <taxon>Rhipicephalinae</taxon>
        <taxon>Rhipicephalus</taxon>
        <taxon>Rhipicephalus</taxon>
    </lineage>
</organism>
<sequence length="145" mass="16348">MSELCRTLLAGAGPLCNDRNEHQQSVVAVPLGPWFSPANLGSRRLSQPSQIQSDSSNKPSRGSVQRARTENQASLHEAFSMYPSTHENKDTGQPSTPQRRRSTVSHTHIHHTTKSYRESSNVAIRRYSYSLAMSQFRLKVFLRHC</sequence>
<evidence type="ECO:0000313" key="2">
    <source>
        <dbReference type="EMBL" id="MAA13446.1"/>
    </source>
</evidence>
<feature type="compositionally biased region" description="Basic residues" evidence="1">
    <location>
        <begin position="98"/>
        <end position="114"/>
    </location>
</feature>
<feature type="compositionally biased region" description="Polar residues" evidence="1">
    <location>
        <begin position="44"/>
        <end position="63"/>
    </location>
</feature>
<evidence type="ECO:0000256" key="1">
    <source>
        <dbReference type="SAM" id="MobiDB-lite"/>
    </source>
</evidence>
<protein>
    <submittedName>
        <fullName evidence="2">Uncharacterized protein</fullName>
    </submittedName>
</protein>
<feature type="region of interest" description="Disordered" evidence="1">
    <location>
        <begin position="39"/>
        <end position="117"/>
    </location>
</feature>
<reference evidence="2" key="1">
    <citation type="journal article" date="2017" name="Parasit. Vectors">
        <title>Sialotranscriptomics of Rhipicephalus zambeziensis reveals intricate expression profiles of secretory proteins and suggests tight temporal transcriptional regulation during blood-feeding.</title>
        <authorList>
            <person name="de Castro M.H."/>
            <person name="de Klerk D."/>
            <person name="Pienaar R."/>
            <person name="Rees D.J.G."/>
            <person name="Mans B.J."/>
        </authorList>
    </citation>
    <scope>NUCLEOTIDE SEQUENCE</scope>
    <source>
        <tissue evidence="2">Salivary glands</tissue>
    </source>
</reference>
<accession>A0A224Y790</accession>
<proteinExistence type="predicted"/>
<dbReference type="EMBL" id="GFPF01002300">
    <property type="protein sequence ID" value="MAA13446.1"/>
    <property type="molecule type" value="Transcribed_RNA"/>
</dbReference>
<name>A0A224Y790_9ACAR</name>
<dbReference type="AlphaFoldDB" id="A0A224Y790"/>